<keyword evidence="3" id="KW-0762">Sugar transport</keyword>
<comment type="similarity">
    <text evidence="1">Belongs to the major facilitator superfamily.</text>
</comment>
<dbReference type="EMBL" id="LN835305">
    <property type="protein sequence ID" value="CRH00374.1"/>
    <property type="molecule type" value="Genomic_DNA"/>
</dbReference>
<dbReference type="InterPro" id="IPR036259">
    <property type="entry name" value="MFS_trans_sf"/>
</dbReference>
<dbReference type="AlphaFoldDB" id="A0A1J1H612"/>
<reference evidence="3 4" key="1">
    <citation type="submission" date="2015-04" db="EMBL/GenBank/DDBJ databases">
        <authorList>
            <consortium name="Pathogen Informatics"/>
        </authorList>
    </citation>
    <scope>NUCLEOTIDE SEQUENCE [LARGE SCALE GENOMIC DNA]</scope>
    <source>
        <strain evidence="3 4">SGS1</strain>
    </source>
</reference>
<feature type="transmembrane region" description="Helical" evidence="2">
    <location>
        <begin position="78"/>
        <end position="97"/>
    </location>
</feature>
<evidence type="ECO:0000313" key="4">
    <source>
        <dbReference type="Proteomes" id="UP000220158"/>
    </source>
</evidence>
<keyword evidence="2" id="KW-1133">Transmembrane helix</keyword>
<feature type="transmembrane region" description="Helical" evidence="2">
    <location>
        <begin position="353"/>
        <end position="374"/>
    </location>
</feature>
<dbReference type="InterPro" id="IPR039672">
    <property type="entry name" value="MFS_2"/>
</dbReference>
<protein>
    <submittedName>
        <fullName evidence="3">Sugar transporter, putative</fullName>
    </submittedName>
</protein>
<organism evidence="3 4">
    <name type="scientific">Plasmodium relictum</name>
    <dbReference type="NCBI Taxonomy" id="85471"/>
    <lineage>
        <taxon>Eukaryota</taxon>
        <taxon>Sar</taxon>
        <taxon>Alveolata</taxon>
        <taxon>Apicomplexa</taxon>
        <taxon>Aconoidasida</taxon>
        <taxon>Haemosporida</taxon>
        <taxon>Plasmodiidae</taxon>
        <taxon>Plasmodium</taxon>
        <taxon>Plasmodium (Haemamoeba)</taxon>
    </lineage>
</organism>
<dbReference type="GO" id="GO:0005886">
    <property type="term" value="C:plasma membrane"/>
    <property type="evidence" value="ECO:0007669"/>
    <property type="project" value="TreeGrafter"/>
</dbReference>
<keyword evidence="4" id="KW-1185">Reference proteome</keyword>
<feature type="transmembrane region" description="Helical" evidence="2">
    <location>
        <begin position="411"/>
        <end position="432"/>
    </location>
</feature>
<dbReference type="PANTHER" id="PTHR11328">
    <property type="entry name" value="MAJOR FACILITATOR SUPERFAMILY DOMAIN-CONTAINING PROTEIN"/>
    <property type="match status" value="1"/>
</dbReference>
<dbReference type="RefSeq" id="XP_028533377.1">
    <property type="nucleotide sequence ID" value="XM_028676938.1"/>
</dbReference>
<feature type="transmembrane region" description="Helical" evidence="2">
    <location>
        <begin position="386"/>
        <end position="405"/>
    </location>
</feature>
<dbReference type="VEuPathDB" id="PlasmoDB:PRELSG_1002600"/>
<dbReference type="SUPFAM" id="SSF103473">
    <property type="entry name" value="MFS general substrate transporter"/>
    <property type="match status" value="1"/>
</dbReference>
<feature type="transmembrane region" description="Helical" evidence="2">
    <location>
        <begin position="319"/>
        <end position="341"/>
    </location>
</feature>
<name>A0A1J1H612_PLARL</name>
<evidence type="ECO:0000313" key="3">
    <source>
        <dbReference type="EMBL" id="CRH00374.1"/>
    </source>
</evidence>
<sequence length="563" mass="63994">MINNNTENVENYFNKNLNNGSFEIMNNKNSYNLNENQNVNEDEIYNTSEKLLSNNSLPTYSTYNEDFKNKKKKKKLKWTTIFSFACPMIGVGGMNLISTTYASFFYTDIIGLKTVGNVHLTLMFTYAFSEPIFGCISDISKGYIFKTYGKRKPFLLVSSIFQAVSFFLLLNPPIKINSIGNLKIWSYSLSIIFGMSWGCSEVAHHSLASQLTYDYDERSKLQLLTSAVSVIGSTSCGLLNGILGSILDDDMKNVRKQMFIITIIYSILYLIGIFVILAVLRDNGSTKEMWNSDMLDRNNSFKNNYKIIKNMFKNKPFKLLLTAYSFTLLSGAVSPMLLPYFCRYVIESTFLINWSPLFFTTSAIIGIPFWICLSKLFSFHSKKWKYILSAGLLCISLTTCSFVVKKNEEKLFLFFCVIGGLSVGSFFSTPEAMKADVIDYDEFLNGIRNDAKYSGFFMCFANLIAGIGLKFSLYYINLFGYDNSKNAANEKLTWAIRSAFAGFISITFLIICFTMFFYPIDRNLHEKILEGTKLRKSGKCAEDPLNPGKILLPFSKIDNQNLI</sequence>
<dbReference type="GeneID" id="39736492"/>
<proteinExistence type="inferred from homology"/>
<evidence type="ECO:0000256" key="2">
    <source>
        <dbReference type="SAM" id="Phobius"/>
    </source>
</evidence>
<dbReference type="OrthoDB" id="197206at2759"/>
<feature type="transmembrane region" description="Helical" evidence="2">
    <location>
        <begin position="259"/>
        <end position="280"/>
    </location>
</feature>
<gene>
    <name evidence="3" type="ORF">PRELSG_1002600</name>
</gene>
<dbReference type="Gene3D" id="1.20.1250.20">
    <property type="entry name" value="MFS general substrate transporter like domains"/>
    <property type="match status" value="2"/>
</dbReference>
<keyword evidence="2" id="KW-0472">Membrane</keyword>
<feature type="transmembrane region" description="Helical" evidence="2">
    <location>
        <begin position="223"/>
        <end position="247"/>
    </location>
</feature>
<feature type="transmembrane region" description="Helical" evidence="2">
    <location>
        <begin position="453"/>
        <end position="476"/>
    </location>
</feature>
<dbReference type="Pfam" id="PF13347">
    <property type="entry name" value="MFS_2"/>
    <property type="match status" value="1"/>
</dbReference>
<dbReference type="GO" id="GO:0015293">
    <property type="term" value="F:symporter activity"/>
    <property type="evidence" value="ECO:0007669"/>
    <property type="project" value="InterPro"/>
</dbReference>
<feature type="transmembrane region" description="Helical" evidence="2">
    <location>
        <begin position="109"/>
        <end position="133"/>
    </location>
</feature>
<keyword evidence="3" id="KW-0813">Transport</keyword>
<dbReference type="PANTHER" id="PTHR11328:SF24">
    <property type="entry name" value="MAJOR FACILITATOR SUPERFAMILY (MFS) PROFILE DOMAIN-CONTAINING PROTEIN"/>
    <property type="match status" value="1"/>
</dbReference>
<dbReference type="OMA" id="AFAIGFN"/>
<dbReference type="GO" id="GO:0008643">
    <property type="term" value="P:carbohydrate transport"/>
    <property type="evidence" value="ECO:0007669"/>
    <property type="project" value="InterPro"/>
</dbReference>
<feature type="transmembrane region" description="Helical" evidence="2">
    <location>
        <begin position="154"/>
        <end position="172"/>
    </location>
</feature>
<accession>A0A1J1H612</accession>
<evidence type="ECO:0000256" key="1">
    <source>
        <dbReference type="ARBA" id="ARBA00008335"/>
    </source>
</evidence>
<dbReference type="Proteomes" id="UP000220158">
    <property type="component" value="Chromosome 10"/>
</dbReference>
<dbReference type="KEGG" id="prel:PRELSG_1002600"/>
<keyword evidence="2" id="KW-0812">Transmembrane</keyword>
<feature type="transmembrane region" description="Helical" evidence="2">
    <location>
        <begin position="496"/>
        <end position="518"/>
    </location>
</feature>